<protein>
    <submittedName>
        <fullName evidence="1">Zinc-ribbon protein</fullName>
    </submittedName>
</protein>
<name>A0A8S5N6G0_9CAUD</name>
<organism evidence="1">
    <name type="scientific">Siphoviridae sp. ctlzn3</name>
    <dbReference type="NCBI Taxonomy" id="2826450"/>
    <lineage>
        <taxon>Viruses</taxon>
        <taxon>Duplodnaviria</taxon>
        <taxon>Heunggongvirae</taxon>
        <taxon>Uroviricota</taxon>
        <taxon>Caudoviricetes</taxon>
    </lineage>
</organism>
<proteinExistence type="predicted"/>
<reference evidence="1" key="1">
    <citation type="journal article" date="2021" name="Proc. Natl. Acad. Sci. U.S.A.">
        <title>A Catalog of Tens of Thousands of Viruses from Human Metagenomes Reveals Hidden Associations with Chronic Diseases.</title>
        <authorList>
            <person name="Tisza M.J."/>
            <person name="Buck C.B."/>
        </authorList>
    </citation>
    <scope>NUCLEOTIDE SEQUENCE</scope>
    <source>
        <strain evidence="1">Ctlzn3</strain>
    </source>
</reference>
<sequence length="74" mass="8470">MKRIFCDRCGEEIDYENRSKPLNVVGEAEGLYDLCPQCMGDFRTFMKDKPQAGKYGHGVQSKKMGRICGINFEE</sequence>
<accession>A0A8S5N6G0</accession>
<dbReference type="EMBL" id="BK015076">
    <property type="protein sequence ID" value="DAD90044.1"/>
    <property type="molecule type" value="Genomic_DNA"/>
</dbReference>
<evidence type="ECO:0000313" key="1">
    <source>
        <dbReference type="EMBL" id="DAD90044.1"/>
    </source>
</evidence>